<dbReference type="Proteomes" id="UP000027920">
    <property type="component" value="Unassembled WGS sequence"/>
</dbReference>
<evidence type="ECO:0000256" key="2">
    <source>
        <dbReference type="ARBA" id="ARBA00023002"/>
    </source>
</evidence>
<dbReference type="GO" id="GO:0016491">
    <property type="term" value="F:oxidoreductase activity"/>
    <property type="evidence" value="ECO:0007669"/>
    <property type="project" value="UniProtKB-KW"/>
</dbReference>
<dbReference type="AlphaFoldDB" id="A0A072P0G3"/>
<proteinExistence type="inferred from homology"/>
<dbReference type="SUPFAM" id="SSF51735">
    <property type="entry name" value="NAD(P)-binding Rossmann-fold domains"/>
    <property type="match status" value="1"/>
</dbReference>
<dbReference type="RefSeq" id="XP_013255343.1">
    <property type="nucleotide sequence ID" value="XM_013399889.1"/>
</dbReference>
<name>A0A072P0G3_9EURO</name>
<dbReference type="Pfam" id="PF13561">
    <property type="entry name" value="adh_short_C2"/>
    <property type="match status" value="1"/>
</dbReference>
<comment type="similarity">
    <text evidence="1">Belongs to the short-chain dehydrogenases/reductases (SDR) family.</text>
</comment>
<organism evidence="3 4">
    <name type="scientific">Exophiala aquamarina CBS 119918</name>
    <dbReference type="NCBI Taxonomy" id="1182545"/>
    <lineage>
        <taxon>Eukaryota</taxon>
        <taxon>Fungi</taxon>
        <taxon>Dikarya</taxon>
        <taxon>Ascomycota</taxon>
        <taxon>Pezizomycotina</taxon>
        <taxon>Eurotiomycetes</taxon>
        <taxon>Chaetothyriomycetidae</taxon>
        <taxon>Chaetothyriales</taxon>
        <taxon>Herpotrichiellaceae</taxon>
        <taxon>Exophiala</taxon>
    </lineage>
</organism>
<reference evidence="3 4" key="1">
    <citation type="submission" date="2013-03" db="EMBL/GenBank/DDBJ databases">
        <title>The Genome Sequence of Exophiala aquamarina CBS 119918.</title>
        <authorList>
            <consortium name="The Broad Institute Genomics Platform"/>
            <person name="Cuomo C."/>
            <person name="de Hoog S."/>
            <person name="Gorbushina A."/>
            <person name="Walker B."/>
            <person name="Young S.K."/>
            <person name="Zeng Q."/>
            <person name="Gargeya S."/>
            <person name="Fitzgerald M."/>
            <person name="Haas B."/>
            <person name="Abouelleil A."/>
            <person name="Allen A.W."/>
            <person name="Alvarado L."/>
            <person name="Arachchi H.M."/>
            <person name="Berlin A.M."/>
            <person name="Chapman S.B."/>
            <person name="Gainer-Dewar J."/>
            <person name="Goldberg J."/>
            <person name="Griggs A."/>
            <person name="Gujja S."/>
            <person name="Hansen M."/>
            <person name="Howarth C."/>
            <person name="Imamovic A."/>
            <person name="Ireland A."/>
            <person name="Larimer J."/>
            <person name="McCowan C."/>
            <person name="Murphy C."/>
            <person name="Pearson M."/>
            <person name="Poon T.W."/>
            <person name="Priest M."/>
            <person name="Roberts A."/>
            <person name="Saif S."/>
            <person name="Shea T."/>
            <person name="Sisk P."/>
            <person name="Sykes S."/>
            <person name="Wortman J."/>
            <person name="Nusbaum C."/>
            <person name="Birren B."/>
        </authorList>
    </citation>
    <scope>NUCLEOTIDE SEQUENCE [LARGE SCALE GENOMIC DNA]</scope>
    <source>
        <strain evidence="3 4">CBS 119918</strain>
    </source>
</reference>
<evidence type="ECO:0000256" key="1">
    <source>
        <dbReference type="ARBA" id="ARBA00006484"/>
    </source>
</evidence>
<comment type="caution">
    <text evidence="3">The sequence shown here is derived from an EMBL/GenBank/DDBJ whole genome shotgun (WGS) entry which is preliminary data.</text>
</comment>
<keyword evidence="4" id="KW-1185">Reference proteome</keyword>
<dbReference type="HOGENOM" id="CLU_1161138_0_0_1"/>
<dbReference type="PANTHER" id="PTHR24321:SF8">
    <property type="entry name" value="ESTRADIOL 17-BETA-DEHYDROGENASE 8-RELATED"/>
    <property type="match status" value="1"/>
</dbReference>
<evidence type="ECO:0008006" key="5">
    <source>
        <dbReference type="Google" id="ProtNLM"/>
    </source>
</evidence>
<protein>
    <recommendedName>
        <fullName evidence="5">3-oxoacyl-[acyl-carrier protein] reductase</fullName>
    </recommendedName>
</protein>
<dbReference type="PANTHER" id="PTHR24321">
    <property type="entry name" value="DEHYDROGENASES, SHORT CHAIN"/>
    <property type="match status" value="1"/>
</dbReference>
<gene>
    <name evidence="3" type="ORF">A1O9_11170</name>
</gene>
<dbReference type="InterPro" id="IPR036291">
    <property type="entry name" value="NAD(P)-bd_dom_sf"/>
</dbReference>
<dbReference type="VEuPathDB" id="FungiDB:A1O9_11170"/>
<dbReference type="PRINTS" id="PR00081">
    <property type="entry name" value="GDHRDH"/>
</dbReference>
<dbReference type="GeneID" id="25286070"/>
<accession>A0A072P0G3</accession>
<evidence type="ECO:0000313" key="4">
    <source>
        <dbReference type="Proteomes" id="UP000027920"/>
    </source>
</evidence>
<dbReference type="EMBL" id="AMGV01000016">
    <property type="protein sequence ID" value="KEF52753.1"/>
    <property type="molecule type" value="Genomic_DNA"/>
</dbReference>
<dbReference type="InterPro" id="IPR002347">
    <property type="entry name" value="SDR_fam"/>
</dbReference>
<evidence type="ECO:0000313" key="3">
    <source>
        <dbReference type="EMBL" id="KEF52753.1"/>
    </source>
</evidence>
<dbReference type="Gene3D" id="3.40.50.720">
    <property type="entry name" value="NAD(P)-binding Rossmann-like Domain"/>
    <property type="match status" value="1"/>
</dbReference>
<dbReference type="STRING" id="1182545.A0A072P0G3"/>
<keyword evidence="2" id="KW-0560">Oxidoreductase</keyword>
<sequence>MRPGICQGRRSGVALLDHNTDALEQVKSELEREAGQERHGCQVLVYQVNVADKTAVTTAVESAAGVFDHAEAGLPAFVVGGPTPPAAWSHRQSGLHLRRRWRTYVNGLLRTAAVDYASRGLRINAVCPGYVDMPLIQPGAVTAQVAQEKTQVWTPMRRFGTAAEIADAVVFLSGGEELLHHGLGADGGWGIHFTLMYEPPKFNVGPNCPAELVEDPHLYRYTREWCSPVVLSKVFFENL</sequence>